<accession>A0A7J7EL96</accession>
<evidence type="ECO:0000313" key="6">
    <source>
        <dbReference type="Proteomes" id="UP000551758"/>
    </source>
</evidence>
<proteinExistence type="predicted"/>
<dbReference type="EMBL" id="JACDTQ010002704">
    <property type="protein sequence ID" value="KAF5916473.1"/>
    <property type="molecule type" value="Genomic_DNA"/>
</dbReference>
<evidence type="ECO:0000256" key="2">
    <source>
        <dbReference type="ARBA" id="ARBA00022967"/>
    </source>
</evidence>
<feature type="domain" description="NADH dehydrogenase subunit 5 C-terminal" evidence="4">
    <location>
        <begin position="169"/>
        <end position="290"/>
    </location>
</feature>
<dbReference type="Proteomes" id="UP000551758">
    <property type="component" value="Unassembled WGS sequence"/>
</dbReference>
<gene>
    <name evidence="5" type="ORF">HPG69_014737</name>
</gene>
<protein>
    <recommendedName>
        <fullName evidence="4">NADH dehydrogenase subunit 5 C-terminal domain-containing protein</fullName>
    </recommendedName>
</protein>
<keyword evidence="3" id="KW-0520">NAD</keyword>
<comment type="caution">
    <text evidence="5">The sequence shown here is derived from an EMBL/GenBank/DDBJ whole genome shotgun (WGS) entry which is preliminary data.</text>
</comment>
<evidence type="ECO:0000256" key="1">
    <source>
        <dbReference type="ARBA" id="ARBA00022448"/>
    </source>
</evidence>
<evidence type="ECO:0000256" key="3">
    <source>
        <dbReference type="ARBA" id="ARBA00023027"/>
    </source>
</evidence>
<keyword evidence="6" id="KW-1185">Reference proteome</keyword>
<evidence type="ECO:0000259" key="4">
    <source>
        <dbReference type="Pfam" id="PF06455"/>
    </source>
</evidence>
<keyword evidence="2" id="KW-1278">Translocase</keyword>
<organism evidence="5 6">
    <name type="scientific">Diceros bicornis minor</name>
    <name type="common">South-central black rhinoceros</name>
    <dbReference type="NCBI Taxonomy" id="77932"/>
    <lineage>
        <taxon>Eukaryota</taxon>
        <taxon>Metazoa</taxon>
        <taxon>Chordata</taxon>
        <taxon>Craniata</taxon>
        <taxon>Vertebrata</taxon>
        <taxon>Euteleostomi</taxon>
        <taxon>Mammalia</taxon>
        <taxon>Eutheria</taxon>
        <taxon>Laurasiatheria</taxon>
        <taxon>Perissodactyla</taxon>
        <taxon>Rhinocerotidae</taxon>
        <taxon>Diceros</taxon>
    </lineage>
</organism>
<name>A0A7J7EL96_DICBM</name>
<sequence length="316" mass="34811">MQMPPLPAFLHDRIRDAGQNLQICPTGFYPRLPSALEGPTPPQPYSIKTVQTLRLCPGDITTLSTAICSLTQNDILKDCCFLLSSRLGLVIATIAFLHTPSIVCSGSIIHNVKGEQDIQNTAVYVKHVPSPQSHSASSLAPTSAPPHRLLLWIPTPRIALAATTPPAIYGPRIISFTLLGQPRFSTFIVTNENIPLLSNSTKWPLIRNILPDFLFPTTVPQSTTPYYLKLMALAVTSLGFILTLELNLATQNLKFDHPSNLFKLSDLLRYLPTIIPHVSLHVSLPASQKSSLITTRLHLSRKTITKIHFPLPNEKS</sequence>
<dbReference type="Pfam" id="PF06455">
    <property type="entry name" value="NADH5_C"/>
    <property type="match status" value="1"/>
</dbReference>
<reference evidence="5 6" key="1">
    <citation type="journal article" date="2020" name="Mol. Biol. Evol.">
        <title>Interspecific Gene Flow and the Evolution of Specialization in Black and White Rhinoceros.</title>
        <authorList>
            <person name="Moodley Y."/>
            <person name="Westbury M.V."/>
            <person name="Russo I.M."/>
            <person name="Gopalakrishnan S."/>
            <person name="Rakotoarivelo A."/>
            <person name="Olsen R.A."/>
            <person name="Prost S."/>
            <person name="Tunstall T."/>
            <person name="Ryder O.A."/>
            <person name="Dalen L."/>
            <person name="Bruford M.W."/>
        </authorList>
    </citation>
    <scope>NUCLEOTIDE SEQUENCE [LARGE SCALE GENOMIC DNA]</scope>
    <source>
        <strain evidence="5">SBR-YM</strain>
        <tissue evidence="5">Skin</tissue>
    </source>
</reference>
<keyword evidence="1" id="KW-0813">Transport</keyword>
<evidence type="ECO:0000313" key="5">
    <source>
        <dbReference type="EMBL" id="KAF5916473.1"/>
    </source>
</evidence>
<dbReference type="AlphaFoldDB" id="A0A7J7EL96"/>
<dbReference type="InterPro" id="IPR010934">
    <property type="entry name" value="NADH_DH_su5_C"/>
</dbReference>